<protein>
    <submittedName>
        <fullName evidence="1">Putative DUF2197-containing protein</fullName>
    </submittedName>
</protein>
<dbReference type="AlphaFoldDB" id="A0A239ZMI4"/>
<proteinExistence type="predicted"/>
<dbReference type="EMBL" id="LT906462">
    <property type="protein sequence ID" value="SNV72442.1"/>
    <property type="molecule type" value="Genomic_DNA"/>
</dbReference>
<organism evidence="1 2">
    <name type="scientific">Mammaliicoccus stepanovicii</name>
    <dbReference type="NCBI Taxonomy" id="643214"/>
    <lineage>
        <taxon>Bacteria</taxon>
        <taxon>Bacillati</taxon>
        <taxon>Bacillota</taxon>
        <taxon>Bacilli</taxon>
        <taxon>Bacillales</taxon>
        <taxon>Staphylococcaceae</taxon>
        <taxon>Mammaliicoccus</taxon>
    </lineage>
</organism>
<sequence>MITKVKCIICDTVVNLDSKSLEAKRIKNHPIRTFMCDDCKAKLDKPKPNKQ</sequence>
<keyword evidence="2" id="KW-1185">Reference proteome</keyword>
<accession>A0A239ZMI4</accession>
<dbReference type="KEGG" id="sste:SAMEA4384403_1714"/>
<evidence type="ECO:0000313" key="2">
    <source>
        <dbReference type="Proteomes" id="UP000242084"/>
    </source>
</evidence>
<reference evidence="1 2" key="1">
    <citation type="submission" date="2017-06" db="EMBL/GenBank/DDBJ databases">
        <authorList>
            <consortium name="Pathogen Informatics"/>
        </authorList>
    </citation>
    <scope>NUCLEOTIDE SEQUENCE [LARGE SCALE GENOMIC DNA]</scope>
    <source>
        <strain evidence="1 2">NCTC13839</strain>
    </source>
</reference>
<evidence type="ECO:0000313" key="1">
    <source>
        <dbReference type="EMBL" id="SNV72442.1"/>
    </source>
</evidence>
<gene>
    <name evidence="1" type="ORF">SAMEA4384403_01714</name>
</gene>
<dbReference type="InterPro" id="IPR019241">
    <property type="entry name" value="DUF2197"/>
</dbReference>
<dbReference type="Proteomes" id="UP000242084">
    <property type="component" value="Chromosome 1"/>
</dbReference>
<name>A0A239ZMI4_9STAP</name>
<dbReference type="Pfam" id="PF09963">
    <property type="entry name" value="DUF2197"/>
    <property type="match status" value="1"/>
</dbReference>